<dbReference type="InterPro" id="IPR013563">
    <property type="entry name" value="Oligopep_ABC_C"/>
</dbReference>
<dbReference type="InterPro" id="IPR003593">
    <property type="entry name" value="AAA+_ATPase"/>
</dbReference>
<dbReference type="CDD" id="cd03257">
    <property type="entry name" value="ABC_NikE_OppD_transporters"/>
    <property type="match status" value="1"/>
</dbReference>
<dbReference type="SMART" id="SM00382">
    <property type="entry name" value="AAA"/>
    <property type="match status" value="1"/>
</dbReference>
<keyword evidence="2" id="KW-0813">Transport</keyword>
<gene>
    <name evidence="11" type="ORF">EA473_12790</name>
</gene>
<organism evidence="11 12">
    <name type="scientific">Natrarchaeobius chitinivorans</name>
    <dbReference type="NCBI Taxonomy" id="1679083"/>
    <lineage>
        <taxon>Archaea</taxon>
        <taxon>Methanobacteriati</taxon>
        <taxon>Methanobacteriota</taxon>
        <taxon>Stenosarchaea group</taxon>
        <taxon>Halobacteria</taxon>
        <taxon>Halobacteriales</taxon>
        <taxon>Natrialbaceae</taxon>
        <taxon>Natrarchaeobius</taxon>
    </lineage>
</organism>
<keyword evidence="4" id="KW-0997">Cell inner membrane</keyword>
<dbReference type="OrthoDB" id="18209at2157"/>
<dbReference type="GO" id="GO:0016887">
    <property type="term" value="F:ATP hydrolysis activity"/>
    <property type="evidence" value="ECO:0007669"/>
    <property type="project" value="InterPro"/>
</dbReference>
<sequence>MSTHETTVTDGRSHSVSDPILEIRNAEVVFEMDRGVSRVLDNVSLDIQRGEILGIVGESGSGKSMLASSTLDAVVEPGVLSGSVTYYPEEGDPVDVLELSDSELRQLRWEEIAMVFQGAMSSFNPTMKIRDHFEETLEAHNYSLSEGMSRAHELLSDLYLDSERVLDSYPHELSGGMQQRTLIALSVILEPNVLVMDEPTAALDLLMQRSIISLLEELKEKYDLTMMFITHDLPLVAELADRLAVMYAFELIEQGTTEEMLQNAGHPYTRALLNSTPNLDAPLEEMRPIPGSAPDPVAVPDGCSYHPRCPLATDQCVATDPPSEPVTESHLIDCHHWEESIESIPLNHQKEATTRTTDEERNPMDHQNQMEGER</sequence>
<dbReference type="InterPro" id="IPR027417">
    <property type="entry name" value="P-loop_NTPase"/>
</dbReference>
<evidence type="ECO:0000313" key="12">
    <source>
        <dbReference type="Proteomes" id="UP000282323"/>
    </source>
</evidence>
<dbReference type="Gene3D" id="3.40.50.300">
    <property type="entry name" value="P-loop containing nucleotide triphosphate hydrolases"/>
    <property type="match status" value="1"/>
</dbReference>
<evidence type="ECO:0000256" key="2">
    <source>
        <dbReference type="ARBA" id="ARBA00022448"/>
    </source>
</evidence>
<comment type="caution">
    <text evidence="11">The sequence shown here is derived from an EMBL/GenBank/DDBJ whole genome shotgun (WGS) entry which is preliminary data.</text>
</comment>
<evidence type="ECO:0000256" key="4">
    <source>
        <dbReference type="ARBA" id="ARBA00022519"/>
    </source>
</evidence>
<dbReference type="SUPFAM" id="SSF52540">
    <property type="entry name" value="P-loop containing nucleoside triphosphate hydrolases"/>
    <property type="match status" value="1"/>
</dbReference>
<evidence type="ECO:0000256" key="3">
    <source>
        <dbReference type="ARBA" id="ARBA00022475"/>
    </source>
</evidence>
<keyword evidence="12" id="KW-1185">Reference proteome</keyword>
<reference evidence="11 12" key="1">
    <citation type="submission" date="2018-10" db="EMBL/GenBank/DDBJ databases">
        <title>Natrarchaeobius chitinivorans gen. nov., sp. nov., and Natrarchaeobius haloalkaliphilus sp. nov., alkaliphilic, chitin-utilizing haloarchaea from hypersaline alkaline lakes.</title>
        <authorList>
            <person name="Sorokin D.Y."/>
            <person name="Elcheninov A.G."/>
            <person name="Kostrikina N.A."/>
            <person name="Bale N.J."/>
            <person name="Sinninghe Damste J.S."/>
            <person name="Khijniak T.V."/>
            <person name="Kublanov I.V."/>
            <person name="Toshchakov S.V."/>
        </authorList>
    </citation>
    <scope>NUCLEOTIDE SEQUENCE [LARGE SCALE GENOMIC DNA]</scope>
    <source>
        <strain evidence="11 12">AArcht4T</strain>
    </source>
</reference>
<feature type="compositionally biased region" description="Polar residues" evidence="9">
    <location>
        <begin position="365"/>
        <end position="374"/>
    </location>
</feature>
<dbReference type="Pfam" id="PF00005">
    <property type="entry name" value="ABC_tran"/>
    <property type="match status" value="1"/>
</dbReference>
<evidence type="ECO:0000259" key="10">
    <source>
        <dbReference type="PROSITE" id="PS50893"/>
    </source>
</evidence>
<dbReference type="GO" id="GO:0005524">
    <property type="term" value="F:ATP binding"/>
    <property type="evidence" value="ECO:0007669"/>
    <property type="project" value="UniProtKB-KW"/>
</dbReference>
<feature type="compositionally biased region" description="Basic and acidic residues" evidence="9">
    <location>
        <begin position="348"/>
        <end position="364"/>
    </location>
</feature>
<evidence type="ECO:0000256" key="5">
    <source>
        <dbReference type="ARBA" id="ARBA00022741"/>
    </source>
</evidence>
<evidence type="ECO:0000256" key="1">
    <source>
        <dbReference type="ARBA" id="ARBA00004202"/>
    </source>
</evidence>
<dbReference type="EMBL" id="REGA01000010">
    <property type="protein sequence ID" value="RQG94241.1"/>
    <property type="molecule type" value="Genomic_DNA"/>
</dbReference>
<dbReference type="InterPro" id="IPR003439">
    <property type="entry name" value="ABC_transporter-like_ATP-bd"/>
</dbReference>
<protein>
    <submittedName>
        <fullName evidence="11">ABC transporter ATP-binding protein</fullName>
    </submittedName>
</protein>
<keyword evidence="5" id="KW-0547">Nucleotide-binding</keyword>
<accession>A0A3N6MF93</accession>
<dbReference type="PANTHER" id="PTHR43297:SF14">
    <property type="entry name" value="ATPASE AAA-TYPE CORE DOMAIN-CONTAINING PROTEIN"/>
    <property type="match status" value="1"/>
</dbReference>
<evidence type="ECO:0000256" key="8">
    <source>
        <dbReference type="ARBA" id="ARBA00023136"/>
    </source>
</evidence>
<dbReference type="AlphaFoldDB" id="A0A3N6MF93"/>
<evidence type="ECO:0000256" key="7">
    <source>
        <dbReference type="ARBA" id="ARBA00022967"/>
    </source>
</evidence>
<keyword evidence="8" id="KW-0472">Membrane</keyword>
<comment type="subcellular location">
    <subcellularLocation>
        <location evidence="1">Cell membrane</location>
        <topology evidence="1">Peripheral membrane protein</topology>
    </subcellularLocation>
</comment>
<evidence type="ECO:0000256" key="6">
    <source>
        <dbReference type="ARBA" id="ARBA00022840"/>
    </source>
</evidence>
<dbReference type="Pfam" id="PF08352">
    <property type="entry name" value="oligo_HPY"/>
    <property type="match status" value="1"/>
</dbReference>
<dbReference type="GO" id="GO:0005886">
    <property type="term" value="C:plasma membrane"/>
    <property type="evidence" value="ECO:0007669"/>
    <property type="project" value="UniProtKB-SubCell"/>
</dbReference>
<dbReference type="FunFam" id="3.40.50.300:FF:000016">
    <property type="entry name" value="Oligopeptide ABC transporter ATP-binding component"/>
    <property type="match status" value="1"/>
</dbReference>
<proteinExistence type="predicted"/>
<dbReference type="NCBIfam" id="TIGR01727">
    <property type="entry name" value="oligo_HPY"/>
    <property type="match status" value="1"/>
</dbReference>
<feature type="region of interest" description="Disordered" evidence="9">
    <location>
        <begin position="342"/>
        <end position="374"/>
    </location>
</feature>
<keyword evidence="6 11" id="KW-0067">ATP-binding</keyword>
<dbReference type="GO" id="GO:0015833">
    <property type="term" value="P:peptide transport"/>
    <property type="evidence" value="ECO:0007669"/>
    <property type="project" value="InterPro"/>
</dbReference>
<dbReference type="PROSITE" id="PS50893">
    <property type="entry name" value="ABC_TRANSPORTER_2"/>
    <property type="match status" value="1"/>
</dbReference>
<feature type="domain" description="ABC transporter" evidence="10">
    <location>
        <begin position="23"/>
        <end position="273"/>
    </location>
</feature>
<evidence type="ECO:0000256" key="9">
    <source>
        <dbReference type="SAM" id="MobiDB-lite"/>
    </source>
</evidence>
<dbReference type="InterPro" id="IPR050388">
    <property type="entry name" value="ABC_Ni/Peptide_Import"/>
</dbReference>
<evidence type="ECO:0000313" key="11">
    <source>
        <dbReference type="EMBL" id="RQG94241.1"/>
    </source>
</evidence>
<keyword evidence="7" id="KW-1278">Translocase</keyword>
<name>A0A3N6MF93_NATCH</name>
<dbReference type="RefSeq" id="WP_124195999.1">
    <property type="nucleotide sequence ID" value="NZ_REGA01000010.1"/>
</dbReference>
<dbReference type="PANTHER" id="PTHR43297">
    <property type="entry name" value="OLIGOPEPTIDE TRANSPORT ATP-BINDING PROTEIN APPD"/>
    <property type="match status" value="1"/>
</dbReference>
<keyword evidence="3" id="KW-1003">Cell membrane</keyword>
<dbReference type="Proteomes" id="UP000282323">
    <property type="component" value="Unassembled WGS sequence"/>
</dbReference>